<keyword evidence="1" id="KW-0378">Hydrolase</keyword>
<dbReference type="Gene3D" id="3.30.1240.10">
    <property type="match status" value="1"/>
</dbReference>
<dbReference type="PANTHER" id="PTHR10000:SF8">
    <property type="entry name" value="HAD SUPERFAMILY HYDROLASE-LIKE, TYPE 3"/>
    <property type="match status" value="1"/>
</dbReference>
<gene>
    <name evidence="1" type="ORF">AQZ59_00583</name>
    <name evidence="2" type="ORF">QP858_00915</name>
</gene>
<evidence type="ECO:0000313" key="3">
    <source>
        <dbReference type="Proteomes" id="UP000054404"/>
    </source>
</evidence>
<dbReference type="Gene3D" id="3.40.50.1000">
    <property type="entry name" value="HAD superfamily/HAD-like"/>
    <property type="match status" value="1"/>
</dbReference>
<dbReference type="GO" id="GO:0005829">
    <property type="term" value="C:cytosol"/>
    <property type="evidence" value="ECO:0007669"/>
    <property type="project" value="TreeGrafter"/>
</dbReference>
<dbReference type="EMBL" id="LNIZ01000002">
    <property type="protein sequence ID" value="KTF04596.1"/>
    <property type="molecule type" value="Genomic_DNA"/>
</dbReference>
<dbReference type="GO" id="GO:0000287">
    <property type="term" value="F:magnesium ion binding"/>
    <property type="evidence" value="ECO:0007669"/>
    <property type="project" value="TreeGrafter"/>
</dbReference>
<dbReference type="SUPFAM" id="SSF56784">
    <property type="entry name" value="HAD-like"/>
    <property type="match status" value="1"/>
</dbReference>
<reference evidence="1 3" key="1">
    <citation type="submission" date="2015-11" db="EMBL/GenBank/DDBJ databases">
        <title>Draft Genome Sequence of the Type Strain Trueperella bernardiae LCDC 89-0504T, Isolated from Blood Culture.</title>
        <authorList>
            <person name="Bernier A.-M."/>
            <person name="Bernard K."/>
        </authorList>
    </citation>
    <scope>NUCLEOTIDE SEQUENCE [LARGE SCALE GENOMIC DNA]</scope>
    <source>
        <strain evidence="1 3">LCDC 89-0504</strain>
    </source>
</reference>
<dbReference type="OrthoDB" id="3180855at2"/>
<dbReference type="EC" id="3.1.3.-" evidence="1 2"/>
<dbReference type="Proteomes" id="UP000054404">
    <property type="component" value="Unassembled WGS sequence"/>
</dbReference>
<dbReference type="AlphaFoldDB" id="A0A0W1KKS8"/>
<organism evidence="1 3">
    <name type="scientific">Trueperella bernardiae</name>
    <dbReference type="NCBI Taxonomy" id="59561"/>
    <lineage>
        <taxon>Bacteria</taxon>
        <taxon>Bacillati</taxon>
        <taxon>Actinomycetota</taxon>
        <taxon>Actinomycetes</taxon>
        <taxon>Actinomycetales</taxon>
        <taxon>Actinomycetaceae</taxon>
        <taxon>Trueperella</taxon>
    </lineage>
</organism>
<name>A0A0W1KKS8_9ACTO</name>
<dbReference type="PANTHER" id="PTHR10000">
    <property type="entry name" value="PHOSPHOSERINE PHOSPHATASE"/>
    <property type="match status" value="1"/>
</dbReference>
<evidence type="ECO:0000313" key="1">
    <source>
        <dbReference type="EMBL" id="KTF04596.1"/>
    </source>
</evidence>
<evidence type="ECO:0000313" key="2">
    <source>
        <dbReference type="EMBL" id="MDK8601028.1"/>
    </source>
</evidence>
<dbReference type="GO" id="GO:0016791">
    <property type="term" value="F:phosphatase activity"/>
    <property type="evidence" value="ECO:0007669"/>
    <property type="project" value="TreeGrafter"/>
</dbReference>
<dbReference type="EMBL" id="JASPDQ010000001">
    <property type="protein sequence ID" value="MDK8601028.1"/>
    <property type="molecule type" value="Genomic_DNA"/>
</dbReference>
<dbReference type="PROSITE" id="PS01229">
    <property type="entry name" value="COF_2"/>
    <property type="match status" value="1"/>
</dbReference>
<dbReference type="Proteomes" id="UP001225576">
    <property type="component" value="Unassembled WGS sequence"/>
</dbReference>
<accession>A0A0W1KKS8</accession>
<dbReference type="RefSeq" id="WP_062612979.1">
    <property type="nucleotide sequence ID" value="NZ_JAMQRX010000008.1"/>
</dbReference>
<dbReference type="InterPro" id="IPR023214">
    <property type="entry name" value="HAD_sf"/>
</dbReference>
<proteinExistence type="predicted"/>
<keyword evidence="3" id="KW-1185">Reference proteome</keyword>
<sequence length="287" mass="29578">MRELSDALSGLAAGPDLLIGLDVDGTIFHHDTSLSPRVRDAILAHVAAGTHVVIATGRGIAGTQLALDALGLSGVYAVCSNGAIIAAFGEDPGLAPTTPVSPDITDRAVHIVRVHTFDPSAEIAKVLVGLPDAAIAVESMSSATRISAPFPVGELSGNVVLSAPDQLVGPDTTRVTIRAPHMTAMELLDAIEALGLRGIEYAVGWSAWMDLAPAGISKAVGLADVQKIVGARRTLTVGDSGNDCEMLAWADTGIVMANSRPYIREFADAMAPHVDDDGLAVVLEALL</sequence>
<protein>
    <submittedName>
        <fullName evidence="2">HAD family hydrolase</fullName>
    </submittedName>
    <submittedName>
        <fullName evidence="1">Putative phosphatase</fullName>
        <ecNumber evidence="1 2">3.1.3.-</ecNumber>
    </submittedName>
</protein>
<dbReference type="PATRIC" id="fig|59561.3.peg.574"/>
<dbReference type="InterPro" id="IPR036412">
    <property type="entry name" value="HAD-like_sf"/>
</dbReference>
<reference evidence="2" key="2">
    <citation type="submission" date="2023-05" db="EMBL/GenBank/DDBJ databases">
        <title>Genomic Catalog of Human Bladder Bacteria.</title>
        <authorList>
            <person name="Du J."/>
        </authorList>
    </citation>
    <scope>NUCLEOTIDE SEQUENCE</scope>
    <source>
        <strain evidence="2">UMB1304A</strain>
    </source>
</reference>
<dbReference type="STRING" id="59561.AQZ59_00583"/>
<dbReference type="Pfam" id="PF08282">
    <property type="entry name" value="Hydrolase_3"/>
    <property type="match status" value="1"/>
</dbReference>
<comment type="caution">
    <text evidence="1">The sequence shown here is derived from an EMBL/GenBank/DDBJ whole genome shotgun (WGS) entry which is preliminary data.</text>
</comment>